<dbReference type="InterPro" id="IPR001289">
    <property type="entry name" value="NFYA"/>
</dbReference>
<feature type="compositionally biased region" description="Basic and acidic residues" evidence="8">
    <location>
        <begin position="209"/>
        <end position="218"/>
    </location>
</feature>
<dbReference type="PROSITE" id="PS51152">
    <property type="entry name" value="NFYA_HAP2_2"/>
    <property type="match status" value="1"/>
</dbReference>
<dbReference type="GO" id="GO:0016602">
    <property type="term" value="C:CCAAT-binding factor complex"/>
    <property type="evidence" value="ECO:0007669"/>
    <property type="project" value="InterPro"/>
</dbReference>
<evidence type="ECO:0000256" key="2">
    <source>
        <dbReference type="ARBA" id="ARBA00023015"/>
    </source>
</evidence>
<dbReference type="GO" id="GO:0003700">
    <property type="term" value="F:DNA-binding transcription factor activity"/>
    <property type="evidence" value="ECO:0007669"/>
    <property type="project" value="UniProtKB-UniRule"/>
</dbReference>
<dbReference type="Proteomes" id="UP001295423">
    <property type="component" value="Unassembled WGS sequence"/>
</dbReference>
<keyword evidence="5 7" id="KW-0804">Transcription</keyword>
<dbReference type="PANTHER" id="PTHR12632">
    <property type="entry name" value="TRANSCRIPTION FACTOR NF-Y ALPHA-RELATED"/>
    <property type="match status" value="1"/>
</dbReference>
<reference evidence="9" key="1">
    <citation type="submission" date="2023-08" db="EMBL/GenBank/DDBJ databases">
        <authorList>
            <person name="Audoor S."/>
            <person name="Bilcke G."/>
        </authorList>
    </citation>
    <scope>NUCLEOTIDE SEQUENCE</scope>
</reference>
<comment type="similarity">
    <text evidence="7">Belongs to the NFYA/HAP2 subunit family.</text>
</comment>
<feature type="compositionally biased region" description="Basic residues" evidence="8">
    <location>
        <begin position="182"/>
        <end position="192"/>
    </location>
</feature>
<dbReference type="Gene3D" id="6.10.250.2430">
    <property type="match status" value="1"/>
</dbReference>
<sequence length="254" mass="27482">MITAANAQAQQQAQMAQPQQQQMNHMNHHHVAQQLHHLPQSHQAATAQLVHPQSAQHHGHQHNGHPGVNIPGAPAAPAPHPLQAPQGGVPSAQMIWNHQTAAASQMYAAAFAAMGAANQVVVAAAAADTSNAAAPRPTFVNAKQYRRILKRREARAKLEEYYQRKQAQMKARNDKKPYMHESRHRHAMKRPRGPGGRFLTKAELVDYYKDHPDEDPSRLQDTMGSSPTNETAADAVAAGAAAAAVSNKKAKTAA</sequence>
<evidence type="ECO:0000256" key="3">
    <source>
        <dbReference type="ARBA" id="ARBA00023125"/>
    </source>
</evidence>
<evidence type="ECO:0000313" key="10">
    <source>
        <dbReference type="Proteomes" id="UP001295423"/>
    </source>
</evidence>
<dbReference type="SMART" id="SM00521">
    <property type="entry name" value="CBF"/>
    <property type="match status" value="1"/>
</dbReference>
<keyword evidence="6 7" id="KW-0539">Nucleus</keyword>
<evidence type="ECO:0000256" key="7">
    <source>
        <dbReference type="RuleBase" id="RU367155"/>
    </source>
</evidence>
<keyword evidence="10" id="KW-1185">Reference proteome</keyword>
<feature type="compositionally biased region" description="Low complexity" evidence="8">
    <location>
        <begin position="232"/>
        <end position="247"/>
    </location>
</feature>
<dbReference type="EMBL" id="CAKOGP040001792">
    <property type="protein sequence ID" value="CAJ1951818.1"/>
    <property type="molecule type" value="Genomic_DNA"/>
</dbReference>
<organism evidence="9 10">
    <name type="scientific">Cylindrotheca closterium</name>
    <dbReference type="NCBI Taxonomy" id="2856"/>
    <lineage>
        <taxon>Eukaryota</taxon>
        <taxon>Sar</taxon>
        <taxon>Stramenopiles</taxon>
        <taxon>Ochrophyta</taxon>
        <taxon>Bacillariophyta</taxon>
        <taxon>Bacillariophyceae</taxon>
        <taxon>Bacillariophycidae</taxon>
        <taxon>Bacillariales</taxon>
        <taxon>Bacillariaceae</taxon>
        <taxon>Cylindrotheca</taxon>
    </lineage>
</organism>
<keyword evidence="3 7" id="KW-0238">DNA-binding</keyword>
<keyword evidence="4" id="KW-0010">Activator</keyword>
<accession>A0AAD2JHK3</accession>
<feature type="compositionally biased region" description="Polar residues" evidence="8">
    <location>
        <begin position="219"/>
        <end position="231"/>
    </location>
</feature>
<feature type="region of interest" description="Disordered" evidence="8">
    <location>
        <begin position="209"/>
        <end position="254"/>
    </location>
</feature>
<dbReference type="InterPro" id="IPR018362">
    <property type="entry name" value="CCAAT-binding_factor_CS"/>
</dbReference>
<dbReference type="Pfam" id="PF02045">
    <property type="entry name" value="CBFB_NFYA"/>
    <property type="match status" value="1"/>
</dbReference>
<comment type="caution">
    <text evidence="9">The sequence shown here is derived from an EMBL/GenBank/DDBJ whole genome shotgun (WGS) entry which is preliminary data.</text>
</comment>
<evidence type="ECO:0000256" key="8">
    <source>
        <dbReference type="SAM" id="MobiDB-lite"/>
    </source>
</evidence>
<dbReference type="PROSITE" id="PS00686">
    <property type="entry name" value="NFYA_HAP2_1"/>
    <property type="match status" value="1"/>
</dbReference>
<feature type="region of interest" description="Disordered" evidence="8">
    <location>
        <begin position="1"/>
        <end position="90"/>
    </location>
</feature>
<evidence type="ECO:0000256" key="5">
    <source>
        <dbReference type="ARBA" id="ARBA00023163"/>
    </source>
</evidence>
<protein>
    <recommendedName>
        <fullName evidence="7">Nuclear transcription factor Y subunit</fullName>
    </recommendedName>
</protein>
<comment type="subunit">
    <text evidence="7">Heterotrimer.</text>
</comment>
<comment type="function">
    <text evidence="7">Component of the sequence-specific heterotrimeric transcription factor (NF-Y) which specifically recognizes a 5'-CCAAT-3' box motif found in the promoters of its target genes.</text>
</comment>
<proteinExistence type="inferred from homology"/>
<evidence type="ECO:0000256" key="4">
    <source>
        <dbReference type="ARBA" id="ARBA00023159"/>
    </source>
</evidence>
<evidence type="ECO:0000256" key="1">
    <source>
        <dbReference type="ARBA" id="ARBA00004123"/>
    </source>
</evidence>
<feature type="compositionally biased region" description="Low complexity" evidence="8">
    <location>
        <begin position="1"/>
        <end position="25"/>
    </location>
</feature>
<name>A0AAD2JHK3_9STRA</name>
<feature type="compositionally biased region" description="Basic and acidic residues" evidence="8">
    <location>
        <begin position="171"/>
        <end position="181"/>
    </location>
</feature>
<evidence type="ECO:0000256" key="6">
    <source>
        <dbReference type="ARBA" id="ARBA00023242"/>
    </source>
</evidence>
<feature type="region of interest" description="Disordered" evidence="8">
    <location>
        <begin position="164"/>
        <end position="196"/>
    </location>
</feature>
<feature type="compositionally biased region" description="Polar residues" evidence="8">
    <location>
        <begin position="40"/>
        <end position="55"/>
    </location>
</feature>
<gene>
    <name evidence="9" type="ORF">CYCCA115_LOCUS13253</name>
</gene>
<keyword evidence="2 7" id="KW-0805">Transcription regulation</keyword>
<dbReference type="AlphaFoldDB" id="A0AAD2JHK3"/>
<comment type="subcellular location">
    <subcellularLocation>
        <location evidence="1 7">Nucleus</location>
    </subcellularLocation>
</comment>
<evidence type="ECO:0000313" key="9">
    <source>
        <dbReference type="EMBL" id="CAJ1951818.1"/>
    </source>
</evidence>
<dbReference type="GO" id="GO:0003677">
    <property type="term" value="F:DNA binding"/>
    <property type="evidence" value="ECO:0007669"/>
    <property type="project" value="UniProtKB-KW"/>
</dbReference>